<dbReference type="EC" id="2.5.1.32" evidence="2"/>
<evidence type="ECO:0000256" key="1">
    <source>
        <dbReference type="ARBA" id="ARBA00022679"/>
    </source>
</evidence>
<dbReference type="InterPro" id="IPR008949">
    <property type="entry name" value="Isoprenoid_synthase_dom_sf"/>
</dbReference>
<dbReference type="Gene3D" id="1.10.600.10">
    <property type="entry name" value="Farnesyl Diphosphate Synthase"/>
    <property type="match status" value="1"/>
</dbReference>
<dbReference type="Proteomes" id="UP000064007">
    <property type="component" value="Chromosome 1"/>
</dbReference>
<dbReference type="PROSITE" id="PS01045">
    <property type="entry name" value="SQUALEN_PHYTOEN_SYN_2"/>
    <property type="match status" value="1"/>
</dbReference>
<dbReference type="SUPFAM" id="SSF48576">
    <property type="entry name" value="Terpenoid synthases"/>
    <property type="match status" value="1"/>
</dbReference>
<organism evidence="2 3">
    <name type="scientific">Candidatus Methylopumilus planktonicus</name>
    <dbReference type="NCBI Taxonomy" id="1581557"/>
    <lineage>
        <taxon>Bacteria</taxon>
        <taxon>Pseudomonadati</taxon>
        <taxon>Pseudomonadota</taxon>
        <taxon>Betaproteobacteria</taxon>
        <taxon>Nitrosomonadales</taxon>
        <taxon>Methylophilaceae</taxon>
        <taxon>Candidatus Methylopumilus</taxon>
    </lineage>
</organism>
<dbReference type="Pfam" id="PF00494">
    <property type="entry name" value="SQS_PSY"/>
    <property type="match status" value="1"/>
</dbReference>
<dbReference type="InterPro" id="IPR017828">
    <property type="entry name" value="SQ_synth_HpnD-like"/>
</dbReference>
<dbReference type="NCBIfam" id="TIGR03465">
    <property type="entry name" value="HpnD"/>
    <property type="match status" value="1"/>
</dbReference>
<reference evidence="3" key="1">
    <citation type="submission" date="2014-12" db="EMBL/GenBank/DDBJ databases">
        <authorList>
            <person name="Salcher M.M."/>
        </authorList>
    </citation>
    <scope>NUCLEOTIDE SEQUENCE [LARGE SCALE GENOMIC DNA]</scope>
    <source>
        <strain evidence="3">MMS-10A-171</strain>
    </source>
</reference>
<dbReference type="GO" id="GO:0004311">
    <property type="term" value="F:geranylgeranyl diphosphate synthase activity"/>
    <property type="evidence" value="ECO:0007669"/>
    <property type="project" value="InterPro"/>
</dbReference>
<accession>A0A0D6EV87</accession>
<protein>
    <submittedName>
        <fullName evidence="2">Squalene synthase HpnD</fullName>
        <ecNumber evidence="2">2.5.1.32</ecNumber>
    </submittedName>
</protein>
<dbReference type="AlphaFoldDB" id="A0A0D6EV87"/>
<dbReference type="InterPro" id="IPR019845">
    <property type="entry name" value="Squalene/phytoene_synthase_CS"/>
</dbReference>
<dbReference type="SFLD" id="SFLDG01212">
    <property type="entry name" value="Phytoene_synthase_like"/>
    <property type="match status" value="1"/>
</dbReference>
<sequence length="285" mass="33687">MTPIEYCYEKVKKSKSNFTWAFYFISKERRDALISLYAFCREIDDIVDETLEIEVATAKINWWKTEINRLFHETPQHPVSKSLLKFVHIYELNEAYFIEMLDGMEMDLKFNRYENFKQLQLYCYRVAGVVGILSVKILGFKNQGTLKYAHDLGIALQLTNIIRDIGEDARKNRIYIPLDELKEFNVSEDEILKFHESINLSNLLMHEIARAEVFYKNAYQKLPKEDLNQQIPGLLMGKIYETLLLEIKRDKPEQTLNRKVLLPPLRKILVILLCFFKNKLYALSN</sequence>
<evidence type="ECO:0000313" key="3">
    <source>
        <dbReference type="Proteomes" id="UP000064007"/>
    </source>
</evidence>
<keyword evidence="3" id="KW-1185">Reference proteome</keyword>
<dbReference type="InterPro" id="IPR033904">
    <property type="entry name" value="Trans_IPPS_HH"/>
</dbReference>
<dbReference type="OrthoDB" id="9807580at2"/>
<dbReference type="EMBL" id="LN827929">
    <property type="protein sequence ID" value="CEZ19640.1"/>
    <property type="molecule type" value="Genomic_DNA"/>
</dbReference>
<dbReference type="STRING" id="1581557.BN1208_0754"/>
<dbReference type="GO" id="GO:0016117">
    <property type="term" value="P:carotenoid biosynthetic process"/>
    <property type="evidence" value="ECO:0007669"/>
    <property type="project" value="InterPro"/>
</dbReference>
<dbReference type="SFLD" id="SFLDS00005">
    <property type="entry name" value="Isoprenoid_Synthase_Type_I"/>
    <property type="match status" value="1"/>
</dbReference>
<dbReference type="PANTHER" id="PTHR31480">
    <property type="entry name" value="BIFUNCTIONAL LYCOPENE CYCLASE/PHYTOENE SYNTHASE"/>
    <property type="match status" value="1"/>
</dbReference>
<gene>
    <name evidence="2" type="ORF">BN1208_0754</name>
</gene>
<dbReference type="SFLD" id="SFLDG01018">
    <property type="entry name" value="Squalene/Phytoene_Synthase_Lik"/>
    <property type="match status" value="1"/>
</dbReference>
<proteinExistence type="predicted"/>
<dbReference type="HOGENOM" id="CLU_037269_1_1_4"/>
<keyword evidence="1 2" id="KW-0808">Transferase</keyword>
<dbReference type="InterPro" id="IPR044843">
    <property type="entry name" value="Trans_IPPS_bact-type"/>
</dbReference>
<dbReference type="PROSITE" id="PS01044">
    <property type="entry name" value="SQUALEN_PHYTOEN_SYN_1"/>
    <property type="match status" value="1"/>
</dbReference>
<dbReference type="RefSeq" id="WP_046488013.1">
    <property type="nucleotide sequence ID" value="NZ_LN827929.1"/>
</dbReference>
<dbReference type="GO" id="GO:0051996">
    <property type="term" value="F:squalene synthase [NAD(P)H] activity"/>
    <property type="evidence" value="ECO:0007669"/>
    <property type="project" value="InterPro"/>
</dbReference>
<dbReference type="KEGG" id="mbat:BN1208_0754"/>
<name>A0A0D6EV87_9PROT</name>
<dbReference type="InterPro" id="IPR002060">
    <property type="entry name" value="Squ/phyt_synthse"/>
</dbReference>
<dbReference type="CDD" id="cd00683">
    <property type="entry name" value="Trans_IPPS_HH"/>
    <property type="match status" value="1"/>
</dbReference>
<evidence type="ECO:0000313" key="2">
    <source>
        <dbReference type="EMBL" id="CEZ19640.1"/>
    </source>
</evidence>